<keyword evidence="3" id="KW-1185">Reference proteome</keyword>
<dbReference type="InterPro" id="IPR011074">
    <property type="entry name" value="CRAL/TRIO_N_dom"/>
</dbReference>
<reference evidence="2 3" key="1">
    <citation type="journal article" date="2018" name="Elife">
        <title>Firefly genomes illuminate parallel origins of bioluminescence in beetles.</title>
        <authorList>
            <person name="Fallon T.R."/>
            <person name="Lower S.E."/>
            <person name="Chang C.H."/>
            <person name="Bessho-Uehara M."/>
            <person name="Martin G.J."/>
            <person name="Bewick A.J."/>
            <person name="Behringer M."/>
            <person name="Debat H.J."/>
            <person name="Wong I."/>
            <person name="Day J.C."/>
            <person name="Suvorov A."/>
            <person name="Silva C.J."/>
            <person name="Stanger-Hall K.F."/>
            <person name="Hall D.W."/>
            <person name="Schmitz R.J."/>
            <person name="Nelson D.R."/>
            <person name="Lewis S.M."/>
            <person name="Shigenobu S."/>
            <person name="Bybee S.M."/>
            <person name="Larracuente A.M."/>
            <person name="Oba Y."/>
            <person name="Weng J.K."/>
        </authorList>
    </citation>
    <scope>NUCLEOTIDE SEQUENCE [LARGE SCALE GENOMIC DNA]</scope>
    <source>
        <strain evidence="2">1611_PpyrPB1</strain>
        <tissue evidence="2">Whole body</tissue>
    </source>
</reference>
<organism evidence="2 3">
    <name type="scientific">Photinus pyralis</name>
    <name type="common">Common eastern firefly</name>
    <name type="synonym">Lampyris pyralis</name>
    <dbReference type="NCBI Taxonomy" id="7054"/>
    <lineage>
        <taxon>Eukaryota</taxon>
        <taxon>Metazoa</taxon>
        <taxon>Ecdysozoa</taxon>
        <taxon>Arthropoda</taxon>
        <taxon>Hexapoda</taxon>
        <taxon>Insecta</taxon>
        <taxon>Pterygota</taxon>
        <taxon>Neoptera</taxon>
        <taxon>Endopterygota</taxon>
        <taxon>Coleoptera</taxon>
        <taxon>Polyphaga</taxon>
        <taxon>Elateriformia</taxon>
        <taxon>Elateroidea</taxon>
        <taxon>Lampyridae</taxon>
        <taxon>Lampyrinae</taxon>
        <taxon>Photinus</taxon>
    </lineage>
</organism>
<dbReference type="PRINTS" id="PR00180">
    <property type="entry name" value="CRETINALDHBP"/>
</dbReference>
<dbReference type="OrthoDB" id="6682367at2759"/>
<dbReference type="Proteomes" id="UP000327044">
    <property type="component" value="Unassembled WGS sequence"/>
</dbReference>
<dbReference type="GO" id="GO:0016020">
    <property type="term" value="C:membrane"/>
    <property type="evidence" value="ECO:0007669"/>
    <property type="project" value="TreeGrafter"/>
</dbReference>
<name>A0A5N4AJ22_PHOPY</name>
<dbReference type="PANTHER" id="PTHR10174:SF216">
    <property type="entry name" value="CRAL-TRIO DOMAIN-CONTAINING PROTEIN-RELATED"/>
    <property type="match status" value="1"/>
</dbReference>
<dbReference type="InterPro" id="IPR036273">
    <property type="entry name" value="CRAL/TRIO_N_dom_sf"/>
</dbReference>
<dbReference type="GO" id="GO:1902936">
    <property type="term" value="F:phosphatidylinositol bisphosphate binding"/>
    <property type="evidence" value="ECO:0007669"/>
    <property type="project" value="TreeGrafter"/>
</dbReference>
<dbReference type="SMART" id="SM01100">
    <property type="entry name" value="CRAL_TRIO_N"/>
    <property type="match status" value="1"/>
</dbReference>
<dbReference type="CDD" id="cd00170">
    <property type="entry name" value="SEC14"/>
    <property type="match status" value="1"/>
</dbReference>
<protein>
    <recommendedName>
        <fullName evidence="1">CRAL-TRIO domain-containing protein</fullName>
    </recommendedName>
</protein>
<proteinExistence type="predicted"/>
<dbReference type="SUPFAM" id="SSF46938">
    <property type="entry name" value="CRAL/TRIO N-terminal domain"/>
    <property type="match status" value="1"/>
</dbReference>
<accession>A0A5N4AJ22</accession>
<feature type="domain" description="CRAL-TRIO" evidence="1">
    <location>
        <begin position="94"/>
        <end position="259"/>
    </location>
</feature>
<dbReference type="SUPFAM" id="SSF52087">
    <property type="entry name" value="CRAL/TRIO domain"/>
    <property type="match status" value="1"/>
</dbReference>
<dbReference type="PROSITE" id="PS50191">
    <property type="entry name" value="CRAL_TRIO"/>
    <property type="match status" value="1"/>
</dbReference>
<dbReference type="Pfam" id="PF00650">
    <property type="entry name" value="CRAL_TRIO"/>
    <property type="match status" value="1"/>
</dbReference>
<sequence length="310" mass="35734">MNLKIQSIRAISEKLSDTAAKELNEDPKRTRETLEAFDEWLRKQRHLQVRNDYQHLIAFLRGCKWSLARAKQKIDGYYTFKTLIPEMFRRRDPLSEEMQAVLRTGLVALLPNGKGHAGPRTLFITFHEAISMVTASKTIFSAFDMLLIEDDNAVISGLQIIIDFAGITAGHVLQCTPAFMKNCATCIDRMYPMRLNKLITINTPKPVEVIYNTLVKPFFSDKLKKRVFVLPVQGWKEAVGNDILSLLPLEYGGDNLPLNYLKDEWSRKFKSYRDWFIEDDNYSCDQTLRSSYNYSQDLGLEGSFRKLSID</sequence>
<dbReference type="InterPro" id="IPR001251">
    <property type="entry name" value="CRAL-TRIO_dom"/>
</dbReference>
<dbReference type="InParanoid" id="A0A5N4AJ22"/>
<gene>
    <name evidence="2" type="ORF">PPYR_08287</name>
</gene>
<evidence type="ECO:0000313" key="3">
    <source>
        <dbReference type="Proteomes" id="UP000327044"/>
    </source>
</evidence>
<dbReference type="Gene3D" id="3.40.525.10">
    <property type="entry name" value="CRAL-TRIO lipid binding domain"/>
    <property type="match status" value="1"/>
</dbReference>
<dbReference type="Gene3D" id="1.10.8.20">
    <property type="entry name" value="N-terminal domain of phosphatidylinositol transfer protein sec14p"/>
    <property type="match status" value="1"/>
</dbReference>
<dbReference type="EMBL" id="VVIM01000006">
    <property type="protein sequence ID" value="KAB0797293.1"/>
    <property type="molecule type" value="Genomic_DNA"/>
</dbReference>
<dbReference type="InterPro" id="IPR036865">
    <property type="entry name" value="CRAL-TRIO_dom_sf"/>
</dbReference>
<evidence type="ECO:0000259" key="1">
    <source>
        <dbReference type="PROSITE" id="PS50191"/>
    </source>
</evidence>
<dbReference type="PANTHER" id="PTHR10174">
    <property type="entry name" value="ALPHA-TOCOPHEROL TRANSFER PROTEIN-RELATED"/>
    <property type="match status" value="1"/>
</dbReference>
<comment type="caution">
    <text evidence="2">The sequence shown here is derived from an EMBL/GenBank/DDBJ whole genome shotgun (WGS) entry which is preliminary data.</text>
</comment>
<dbReference type="AlphaFoldDB" id="A0A5N4AJ22"/>
<evidence type="ECO:0000313" key="2">
    <source>
        <dbReference type="EMBL" id="KAB0797293.1"/>
    </source>
</evidence>